<keyword evidence="3" id="KW-1185">Reference proteome</keyword>
<sequence>MLYWLCRDTAAYHSGTTHVKKVKALLTVFGASLLIFVLAALLG</sequence>
<evidence type="ECO:0000313" key="2">
    <source>
        <dbReference type="EMBL" id="MFB5684156.1"/>
    </source>
</evidence>
<reference evidence="2 3" key="1">
    <citation type="submission" date="2024-09" db="EMBL/GenBank/DDBJ databases">
        <authorList>
            <person name="Ruan L."/>
        </authorList>
    </citation>
    <scope>NUCLEOTIDE SEQUENCE [LARGE SCALE GENOMIC DNA]</scope>
    <source>
        <strain evidence="2 3">D33</strain>
    </source>
</reference>
<gene>
    <name evidence="2" type="ORF">ACE3NQ_24915</name>
</gene>
<proteinExistence type="predicted"/>
<dbReference type="RefSeq" id="WP_375527873.1">
    <property type="nucleotide sequence ID" value="NZ_JBHILM010000036.1"/>
</dbReference>
<keyword evidence="1" id="KW-1133">Transmembrane helix</keyword>
<protein>
    <recommendedName>
        <fullName evidence="4">DUF4044 domain-containing protein</fullName>
    </recommendedName>
</protein>
<evidence type="ECO:0000256" key="1">
    <source>
        <dbReference type="SAM" id="Phobius"/>
    </source>
</evidence>
<dbReference type="Proteomes" id="UP001580407">
    <property type="component" value="Unassembled WGS sequence"/>
</dbReference>
<keyword evidence="1" id="KW-0812">Transmembrane</keyword>
<comment type="caution">
    <text evidence="2">The sequence shown here is derived from an EMBL/GenBank/DDBJ whole genome shotgun (WGS) entry which is preliminary data.</text>
</comment>
<evidence type="ECO:0000313" key="3">
    <source>
        <dbReference type="Proteomes" id="UP001580407"/>
    </source>
</evidence>
<evidence type="ECO:0008006" key="4">
    <source>
        <dbReference type="Google" id="ProtNLM"/>
    </source>
</evidence>
<name>A0ABV5BEL7_9BACL</name>
<dbReference type="EMBL" id="JBHILM010000036">
    <property type="protein sequence ID" value="MFB5684156.1"/>
    <property type="molecule type" value="Genomic_DNA"/>
</dbReference>
<feature type="transmembrane region" description="Helical" evidence="1">
    <location>
        <begin position="24"/>
        <end position="42"/>
    </location>
</feature>
<keyword evidence="1" id="KW-0472">Membrane</keyword>
<organism evidence="2 3">
    <name type="scientific">Paenibacillus terreus</name>
    <dbReference type="NCBI Taxonomy" id="1387834"/>
    <lineage>
        <taxon>Bacteria</taxon>
        <taxon>Bacillati</taxon>
        <taxon>Bacillota</taxon>
        <taxon>Bacilli</taxon>
        <taxon>Bacillales</taxon>
        <taxon>Paenibacillaceae</taxon>
        <taxon>Paenibacillus</taxon>
    </lineage>
</organism>
<accession>A0ABV5BEL7</accession>